<organism evidence="6 7">
    <name type="scientific">Thanatephorus cucumeris (strain AG1-IB / isolate 7/3/14)</name>
    <name type="common">Lettuce bottom rot fungus</name>
    <name type="synonym">Rhizoctonia solani</name>
    <dbReference type="NCBI Taxonomy" id="1108050"/>
    <lineage>
        <taxon>Eukaryota</taxon>
        <taxon>Fungi</taxon>
        <taxon>Dikarya</taxon>
        <taxon>Basidiomycota</taxon>
        <taxon>Agaricomycotina</taxon>
        <taxon>Agaricomycetes</taxon>
        <taxon>Cantharellales</taxon>
        <taxon>Ceratobasidiaceae</taxon>
        <taxon>Rhizoctonia</taxon>
        <taxon>Rhizoctonia solani AG-1</taxon>
    </lineage>
</organism>
<evidence type="ECO:0000313" key="6">
    <source>
        <dbReference type="EMBL" id="CEL58011.1"/>
    </source>
</evidence>
<proteinExistence type="inferred from homology"/>
<evidence type="ECO:0000256" key="3">
    <source>
        <dbReference type="ARBA" id="ARBA00022917"/>
    </source>
</evidence>
<evidence type="ECO:0000256" key="1">
    <source>
        <dbReference type="ARBA" id="ARBA00007223"/>
    </source>
</evidence>
<dbReference type="InterPro" id="IPR012340">
    <property type="entry name" value="NA-bd_OB-fold"/>
</dbReference>
<dbReference type="GO" id="GO:0043022">
    <property type="term" value="F:ribosome binding"/>
    <property type="evidence" value="ECO:0007669"/>
    <property type="project" value="TreeGrafter"/>
</dbReference>
<name>A0A0B7FJ40_THACB</name>
<dbReference type="SMART" id="SM00316">
    <property type="entry name" value="S1"/>
    <property type="match status" value="1"/>
</dbReference>
<evidence type="ECO:0000256" key="2">
    <source>
        <dbReference type="ARBA" id="ARBA00022540"/>
    </source>
</evidence>
<dbReference type="GO" id="GO:0003723">
    <property type="term" value="F:RNA binding"/>
    <property type="evidence" value="ECO:0007669"/>
    <property type="project" value="InterPro"/>
</dbReference>
<dbReference type="OrthoDB" id="1685042at2759"/>
<dbReference type="FunFam" id="2.40.50.140:FF:000015">
    <property type="entry name" value="Eukaryotic translation initiation factor 2 subunit alpha"/>
    <property type="match status" value="1"/>
</dbReference>
<gene>
    <name evidence="6" type="ORF">RSOLAG1IB_02756</name>
</gene>
<dbReference type="Proteomes" id="UP000059188">
    <property type="component" value="Unassembled WGS sequence"/>
</dbReference>
<keyword evidence="7" id="KW-1185">Reference proteome</keyword>
<dbReference type="PANTHER" id="PTHR10602:SF0">
    <property type="entry name" value="EUKARYOTIC TRANSLATION INITIATION FACTOR 2 SUBUNIT 1"/>
    <property type="match status" value="1"/>
</dbReference>
<dbReference type="InterPro" id="IPR003029">
    <property type="entry name" value="S1_domain"/>
</dbReference>
<accession>A0A0B7FJ40</accession>
<feature type="domain" description="S1 motif" evidence="5">
    <location>
        <begin position="12"/>
        <end position="83"/>
    </location>
</feature>
<evidence type="ECO:0000313" key="7">
    <source>
        <dbReference type="Proteomes" id="UP000059188"/>
    </source>
</evidence>
<feature type="region of interest" description="Disordered" evidence="4">
    <location>
        <begin position="114"/>
        <end position="151"/>
    </location>
</feature>
<dbReference type="STRING" id="1108050.A0A0B7FJ40"/>
<dbReference type="EMBL" id="LN679102">
    <property type="protein sequence ID" value="CEL58011.1"/>
    <property type="molecule type" value="Genomic_DNA"/>
</dbReference>
<feature type="region of interest" description="Disordered" evidence="4">
    <location>
        <begin position="316"/>
        <end position="336"/>
    </location>
</feature>
<dbReference type="InterPro" id="IPR011488">
    <property type="entry name" value="TIF_2_asu"/>
</dbReference>
<dbReference type="Pfam" id="PF00575">
    <property type="entry name" value="S1"/>
    <property type="match status" value="1"/>
</dbReference>
<dbReference type="CDD" id="cd04452">
    <property type="entry name" value="S1_IF2_alpha"/>
    <property type="match status" value="1"/>
</dbReference>
<dbReference type="Gene3D" id="1.10.150.190">
    <property type="entry name" value="Translation initiation factor 2, subunit 1, domain 2"/>
    <property type="match status" value="1"/>
</dbReference>
<dbReference type="Gene3D" id="2.40.50.140">
    <property type="entry name" value="Nucleic acid-binding proteins"/>
    <property type="match status" value="1"/>
</dbReference>
<dbReference type="PROSITE" id="PS50126">
    <property type="entry name" value="S1"/>
    <property type="match status" value="1"/>
</dbReference>
<dbReference type="FunFam" id="3.30.70.1130:FF:000001">
    <property type="entry name" value="Eukaryotic translation initiation factor 2 subunit 1"/>
    <property type="match status" value="1"/>
</dbReference>
<keyword evidence="3" id="KW-0648">Protein biosynthesis</keyword>
<dbReference type="PANTHER" id="PTHR10602">
    <property type="entry name" value="EUKARYOTIC TRANSLATION INITIATION FACTOR 2 SUBUNIT 1"/>
    <property type="match status" value="1"/>
</dbReference>
<dbReference type="InterPro" id="IPR024055">
    <property type="entry name" value="TIF2_asu_C"/>
</dbReference>
<comment type="similarity">
    <text evidence="1">Belongs to the eIF-2-alpha family.</text>
</comment>
<dbReference type="GO" id="GO:0033290">
    <property type="term" value="C:eukaryotic 48S preinitiation complex"/>
    <property type="evidence" value="ECO:0007669"/>
    <property type="project" value="TreeGrafter"/>
</dbReference>
<dbReference type="InterPro" id="IPR024054">
    <property type="entry name" value="TIF2_asu_middle_sf"/>
</dbReference>
<sequence>MRYYQQKYPEVEDLVMVQVRQIAEMGAYVKLLEYDNIEGMILLSELSRRRIRSIQKLIRVGRNEVVVVLRVDKEKGYIDLSKRRVSPEDITKCEEKFMKSKAVASIMRHVATRTTGAVDEAPKEAEAAPKGEAKEEEEEEEHDVGIPGGSDDEKLEELYEQIVWPLAAKYGHTYDAFKLALTSPEVFEGLNISPIVLNSLTSTIARRLTPQPIKLRADIELTCFQPTGIDAIKRALTAGEAVSTEAVPVKAKLVAPPFYVLGTNATDKVAGVEVLEKAIEAIKAAIHEDGGELNVKMKPKAVSESEDQELAAIMAKANQENQEISGDSAEDSALED</sequence>
<dbReference type="Gene3D" id="3.30.70.1130">
    <property type="entry name" value="EIF_2_alpha"/>
    <property type="match status" value="1"/>
</dbReference>
<dbReference type="Pfam" id="PF07541">
    <property type="entry name" value="EIF_2_alpha"/>
    <property type="match status" value="1"/>
</dbReference>
<dbReference type="GO" id="GO:0003743">
    <property type="term" value="F:translation initiation factor activity"/>
    <property type="evidence" value="ECO:0007669"/>
    <property type="project" value="UniProtKB-KW"/>
</dbReference>
<protein>
    <submittedName>
        <fullName evidence="6">Eukaryotic translation initiation factor 2 subunit alpha</fullName>
    </submittedName>
</protein>
<dbReference type="SUPFAM" id="SSF50249">
    <property type="entry name" value="Nucleic acid-binding proteins"/>
    <property type="match status" value="1"/>
</dbReference>
<dbReference type="SUPFAM" id="SSF110993">
    <property type="entry name" value="eIF-2-alpha, C-terminal domain"/>
    <property type="match status" value="1"/>
</dbReference>
<evidence type="ECO:0000256" key="4">
    <source>
        <dbReference type="SAM" id="MobiDB-lite"/>
    </source>
</evidence>
<dbReference type="InterPro" id="IPR044126">
    <property type="entry name" value="S1_IF2_alpha"/>
</dbReference>
<dbReference type="GO" id="GO:0005850">
    <property type="term" value="C:eukaryotic translation initiation factor 2 complex"/>
    <property type="evidence" value="ECO:0007669"/>
    <property type="project" value="TreeGrafter"/>
</dbReference>
<dbReference type="AlphaFoldDB" id="A0A0B7FJ40"/>
<feature type="compositionally biased region" description="Basic and acidic residues" evidence="4">
    <location>
        <begin position="120"/>
        <end position="133"/>
    </location>
</feature>
<dbReference type="SUPFAM" id="SSF116742">
    <property type="entry name" value="eIF2alpha middle domain-like"/>
    <property type="match status" value="2"/>
</dbReference>
<evidence type="ECO:0000259" key="5">
    <source>
        <dbReference type="PROSITE" id="PS50126"/>
    </source>
</evidence>
<reference evidence="6 7" key="1">
    <citation type="submission" date="2014-11" db="EMBL/GenBank/DDBJ databases">
        <authorList>
            <person name="Wibberg Daniel"/>
        </authorList>
    </citation>
    <scope>NUCLEOTIDE SEQUENCE [LARGE SCALE GENOMIC DNA]</scope>
    <source>
        <strain evidence="6">Rhizoctonia solani AG1-IB 7/3/14</strain>
    </source>
</reference>
<keyword evidence="2 6" id="KW-0396">Initiation factor</keyword>